<dbReference type="GO" id="GO:0097367">
    <property type="term" value="F:carbohydrate derivative binding"/>
    <property type="evidence" value="ECO:0007669"/>
    <property type="project" value="InterPro"/>
</dbReference>
<reference evidence="3 4" key="1">
    <citation type="submission" date="2018-07" db="EMBL/GenBank/DDBJ databases">
        <title>Streptomyces species from bats.</title>
        <authorList>
            <person name="Dunlap C."/>
        </authorList>
    </citation>
    <scope>NUCLEOTIDE SEQUENCE [LARGE SCALE GENOMIC DNA]</scope>
    <source>
        <strain evidence="3 4">AC230</strain>
    </source>
</reference>
<dbReference type="InterPro" id="IPR035466">
    <property type="entry name" value="GlmS/AgaS_SIS"/>
</dbReference>
<protein>
    <submittedName>
        <fullName evidence="3">SIS domain-containing protein</fullName>
    </submittedName>
</protein>
<feature type="domain" description="SIS" evidence="2">
    <location>
        <begin position="28"/>
        <end position="167"/>
    </location>
</feature>
<dbReference type="OrthoDB" id="367283at2"/>
<dbReference type="InterPro" id="IPR046348">
    <property type="entry name" value="SIS_dom_sf"/>
</dbReference>
<dbReference type="InterPro" id="IPR001347">
    <property type="entry name" value="SIS_dom"/>
</dbReference>
<dbReference type="InterPro" id="IPR035490">
    <property type="entry name" value="GlmS/FrlB_SIS"/>
</dbReference>
<sequence length="297" mass="31449">MSEQYTSQEIASQPECWERALKELPEHSAALPAPGERVAVIGCGTSLFMAQSYAHLREEAGLGLTDAFPASEVRAERAYDRVLALTRSGTTTEVLAALDRFGPGVRTTVVTAVGGSPAAAVADDVICLDYADERSVVQTRFPTTQLLLLRAHLGHSTARALADVTTALTTEIEPELLRAGQISFLGSGWSVGIAAEAALKVREAAAWWTESYSFMEYRHGPIAVAAPGRAVWGLSPVPGTLADQIGATGAHLRQGSLDPLAELVVVQRLAVELATSAGRDPDRPTHLTRSVVLEGNG</sequence>
<evidence type="ECO:0000313" key="4">
    <source>
        <dbReference type="Proteomes" id="UP000253741"/>
    </source>
</evidence>
<accession>A0A370B438</accession>
<dbReference type="PANTHER" id="PTHR10937">
    <property type="entry name" value="GLUCOSAMINE--FRUCTOSE-6-PHOSPHATE AMINOTRANSFERASE, ISOMERIZING"/>
    <property type="match status" value="1"/>
</dbReference>
<evidence type="ECO:0000313" key="3">
    <source>
        <dbReference type="EMBL" id="RDG35432.1"/>
    </source>
</evidence>
<dbReference type="PROSITE" id="PS51464">
    <property type="entry name" value="SIS"/>
    <property type="match status" value="1"/>
</dbReference>
<dbReference type="Gene3D" id="3.40.50.10490">
    <property type="entry name" value="Glucose-6-phosphate isomerase like protein, domain 1"/>
    <property type="match status" value="2"/>
</dbReference>
<dbReference type="GO" id="GO:1901135">
    <property type="term" value="P:carbohydrate derivative metabolic process"/>
    <property type="evidence" value="ECO:0007669"/>
    <property type="project" value="InterPro"/>
</dbReference>
<evidence type="ECO:0000256" key="1">
    <source>
        <dbReference type="ARBA" id="ARBA00022737"/>
    </source>
</evidence>
<dbReference type="CDD" id="cd05009">
    <property type="entry name" value="SIS_GlmS_GlmD_2"/>
    <property type="match status" value="1"/>
</dbReference>
<keyword evidence="4" id="KW-1185">Reference proteome</keyword>
<dbReference type="Pfam" id="PF01380">
    <property type="entry name" value="SIS"/>
    <property type="match status" value="1"/>
</dbReference>
<comment type="caution">
    <text evidence="3">The sequence shown here is derived from an EMBL/GenBank/DDBJ whole genome shotgun (WGS) entry which is preliminary data.</text>
</comment>
<gene>
    <name evidence="3" type="ORF">DVH02_25335</name>
</gene>
<evidence type="ECO:0000259" key="2">
    <source>
        <dbReference type="PROSITE" id="PS51464"/>
    </source>
</evidence>
<proteinExistence type="predicted"/>
<dbReference type="EMBL" id="QQNA01000223">
    <property type="protein sequence ID" value="RDG35432.1"/>
    <property type="molecule type" value="Genomic_DNA"/>
</dbReference>
<organism evidence="3 4">
    <name type="scientific">Streptomyces corynorhini</name>
    <dbReference type="NCBI Taxonomy" id="2282652"/>
    <lineage>
        <taxon>Bacteria</taxon>
        <taxon>Bacillati</taxon>
        <taxon>Actinomycetota</taxon>
        <taxon>Actinomycetes</taxon>
        <taxon>Kitasatosporales</taxon>
        <taxon>Streptomycetaceae</taxon>
        <taxon>Streptomyces</taxon>
    </lineage>
</organism>
<dbReference type="Proteomes" id="UP000253741">
    <property type="component" value="Unassembled WGS sequence"/>
</dbReference>
<keyword evidence="1" id="KW-0677">Repeat</keyword>
<dbReference type="SUPFAM" id="SSF53697">
    <property type="entry name" value="SIS domain"/>
    <property type="match status" value="1"/>
</dbReference>
<name>A0A370B438_9ACTN</name>
<dbReference type="AlphaFoldDB" id="A0A370B438"/>
<dbReference type="CDD" id="cd05008">
    <property type="entry name" value="SIS_GlmS_GlmD_1"/>
    <property type="match status" value="1"/>
</dbReference>
<dbReference type="RefSeq" id="WP_114626164.1">
    <property type="nucleotide sequence ID" value="NZ_QQNA01000223.1"/>
</dbReference>